<protein>
    <submittedName>
        <fullName evidence="5">Helicase-related protein</fullName>
    </submittedName>
</protein>
<dbReference type="PROSITE" id="PS51194">
    <property type="entry name" value="HELICASE_CTER"/>
    <property type="match status" value="1"/>
</dbReference>
<dbReference type="InterPro" id="IPR001650">
    <property type="entry name" value="Helicase_C-like"/>
</dbReference>
<dbReference type="EMBL" id="JAQNDN010000022">
    <property type="protein sequence ID" value="MDC0673496.1"/>
    <property type="molecule type" value="Genomic_DNA"/>
</dbReference>
<dbReference type="InterPro" id="IPR049730">
    <property type="entry name" value="SNF2/RAD54-like_C"/>
</dbReference>
<dbReference type="InterPro" id="IPR027417">
    <property type="entry name" value="P-loop_NTPase"/>
</dbReference>
<dbReference type="InterPro" id="IPR014001">
    <property type="entry name" value="Helicase_ATP-bd"/>
</dbReference>
<dbReference type="Gene3D" id="3.40.50.10810">
    <property type="entry name" value="Tandem AAA-ATPase domain"/>
    <property type="match status" value="1"/>
</dbReference>
<dbReference type="Gene3D" id="3.40.50.300">
    <property type="entry name" value="P-loop containing nucleotide triphosphate hydrolases"/>
    <property type="match status" value="1"/>
</dbReference>
<dbReference type="InterPro" id="IPR006935">
    <property type="entry name" value="Helicase/UvrB_N"/>
</dbReference>
<dbReference type="Pfam" id="PF04851">
    <property type="entry name" value="ResIII"/>
    <property type="match status" value="1"/>
</dbReference>
<gene>
    <name evidence="5" type="ORF">POL58_37470</name>
</gene>
<evidence type="ECO:0000259" key="2">
    <source>
        <dbReference type="PROSITE" id="PS50035"/>
    </source>
</evidence>
<evidence type="ECO:0000256" key="1">
    <source>
        <dbReference type="ARBA" id="ARBA00022801"/>
    </source>
</evidence>
<dbReference type="PROSITE" id="PS50035">
    <property type="entry name" value="PLD"/>
    <property type="match status" value="1"/>
</dbReference>
<evidence type="ECO:0000313" key="6">
    <source>
        <dbReference type="Proteomes" id="UP001217838"/>
    </source>
</evidence>
<evidence type="ECO:0000313" key="5">
    <source>
        <dbReference type="EMBL" id="MDC0673496.1"/>
    </source>
</evidence>
<dbReference type="PROSITE" id="PS51192">
    <property type="entry name" value="HELICASE_ATP_BIND_1"/>
    <property type="match status" value="1"/>
</dbReference>
<accession>A0ABT5BH79</accession>
<keyword evidence="1" id="KW-0378">Hydrolase</keyword>
<feature type="domain" description="PLD phosphodiesterase" evidence="2">
    <location>
        <begin position="279"/>
        <end position="306"/>
    </location>
</feature>
<dbReference type="SMART" id="SM00490">
    <property type="entry name" value="HELICc"/>
    <property type="match status" value="1"/>
</dbReference>
<keyword evidence="5" id="KW-0547">Nucleotide-binding</keyword>
<dbReference type="InterPro" id="IPR038718">
    <property type="entry name" value="SNF2-like_sf"/>
</dbReference>
<evidence type="ECO:0000259" key="3">
    <source>
        <dbReference type="PROSITE" id="PS51192"/>
    </source>
</evidence>
<keyword evidence="5" id="KW-0067">ATP-binding</keyword>
<proteinExistence type="predicted"/>
<evidence type="ECO:0000259" key="4">
    <source>
        <dbReference type="PROSITE" id="PS51194"/>
    </source>
</evidence>
<keyword evidence="5" id="KW-0347">Helicase</keyword>
<dbReference type="Proteomes" id="UP001217838">
    <property type="component" value="Unassembled WGS sequence"/>
</dbReference>
<sequence length="1080" mass="120319">MARRPHRLRKRSVELPRQGELTTTIEVVRAAEKTVEETAGILKLAPQIIRYHRMNARILGLFDAQDHLNPEGAALMALPEHLRLARLYYAFEASEVGRMWLHWADVRTLEELNPKSAEAFLASLRGDEAPNTTWAQYESTLRRWATDLIAARRQMHLPPQARPLNLEAPPEPVVFDRGGSRAVVRALSAMTSKVDVATGYFNLDGYRELAENLDHADLRLLIGRDDTSRDQVKELLKRFRASLDRELVMRLEDKRRLVDTFHVQTIRGNIRIRALEARERGALHAKVYIFGRAAAYVTSANLTGGAFFRNIEAGCVLRERRQIQYLQERFDELFKEALPIEEKILREIERSALALGLQDPYLVFLKILLELFGRVDALVSEHKYALAEFQKAIVASVLARFESRRGLLLIAPTGLGKTVMAAYSAKVMLERGQIARVTLVCKNEVMRSMWERTLRSFQITPQAVRVFDLERTDLELDDSPALSALVEVFRDLRPNDLVIVDECHHFRNAMANRSDSLRTFLRGAGRDDGRPFSLLLTATPVSTGVENLNTLLGLVSDTELKDLADLADCEGAINVTLGAILHQFGLPGANGYRALQLQENQLFFPRVKTVTRRYESAATPIFRALDEYRHALGQVALKPADLREFVGDADLEVSGDIASGLLISLLARLAESSLPALLKCLGGLLGRARAGLLPAPNPGALIAALQKLENLATRAAGGADTKLSTLLELLDETDTREKILVFSEFIATVEYLRDALRSHFGSQRRIATLTGKDSVRERQDCFQRFAPEAQRVPRPAPARELDILVASDAISEGENLQDARIVINFDLPWTPLKLIQRVGRVDRFVSAPREIEVNNFFPSGSEYEAIVELWSRLLRRDGEASAVSGFSSIGDHHRIPEALATSAVSSQWLRQIAANTVDLEQLRTDNRLPPTRLFDLLWGARASDREAADNLPDGVQAVTVGRTPGVYLLLRDDTNTLALFFPADEANIWSAPQPHSHEYLLTRIDPPKRSMGSTGRIPGNIDPEISDALARWTTTSPPGSLDGYALIAALKVVPESAGGGLVRSQGPHRGRARQLSLLDF</sequence>
<dbReference type="GO" id="GO:0004386">
    <property type="term" value="F:helicase activity"/>
    <property type="evidence" value="ECO:0007669"/>
    <property type="project" value="UniProtKB-KW"/>
</dbReference>
<dbReference type="SMART" id="SM00487">
    <property type="entry name" value="DEXDc"/>
    <property type="match status" value="1"/>
</dbReference>
<name>A0ABT5BH79_9BACT</name>
<dbReference type="SUPFAM" id="SSF52540">
    <property type="entry name" value="P-loop containing nucleoside triphosphate hydrolases"/>
    <property type="match status" value="1"/>
</dbReference>
<dbReference type="InterPro" id="IPR025202">
    <property type="entry name" value="PLD-like_dom"/>
</dbReference>
<keyword evidence="6" id="KW-1185">Reference proteome</keyword>
<dbReference type="CDD" id="cd18793">
    <property type="entry name" value="SF2_C_SNF"/>
    <property type="match status" value="1"/>
</dbReference>
<feature type="domain" description="Helicase C-terminal" evidence="4">
    <location>
        <begin position="725"/>
        <end position="889"/>
    </location>
</feature>
<dbReference type="PANTHER" id="PTHR45766">
    <property type="entry name" value="DNA ANNEALING HELICASE AND ENDONUCLEASE ZRANB3 FAMILY MEMBER"/>
    <property type="match status" value="1"/>
</dbReference>
<dbReference type="Pfam" id="PF00271">
    <property type="entry name" value="Helicase_C"/>
    <property type="match status" value="1"/>
</dbReference>
<dbReference type="InterPro" id="IPR001736">
    <property type="entry name" value="PLipase_D/transphosphatidylase"/>
</dbReference>
<reference evidence="5 6" key="1">
    <citation type="submission" date="2022-11" db="EMBL/GenBank/DDBJ databases">
        <title>Minimal conservation of predation-associated metabolite biosynthetic gene clusters underscores biosynthetic potential of Myxococcota including descriptions for ten novel species: Archangium lansinium sp. nov., Myxococcus landrumus sp. nov., Nannocystis bai.</title>
        <authorList>
            <person name="Ahearne A."/>
            <person name="Stevens C."/>
            <person name="Dowd S."/>
        </authorList>
    </citation>
    <scope>NUCLEOTIDE SEQUENCE [LARGE SCALE GENOMIC DNA]</scope>
    <source>
        <strain evidence="5 6">NCELM</strain>
    </source>
</reference>
<dbReference type="Gene3D" id="3.30.870.10">
    <property type="entry name" value="Endonuclease Chain A"/>
    <property type="match status" value="1"/>
</dbReference>
<organism evidence="5 6">
    <name type="scientific">Nannocystis radixulma</name>
    <dbReference type="NCBI Taxonomy" id="2995305"/>
    <lineage>
        <taxon>Bacteria</taxon>
        <taxon>Pseudomonadati</taxon>
        <taxon>Myxococcota</taxon>
        <taxon>Polyangia</taxon>
        <taxon>Nannocystales</taxon>
        <taxon>Nannocystaceae</taxon>
        <taxon>Nannocystis</taxon>
    </lineage>
</organism>
<dbReference type="Pfam" id="PF13091">
    <property type="entry name" value="PLDc_2"/>
    <property type="match status" value="1"/>
</dbReference>
<dbReference type="SUPFAM" id="SSF56024">
    <property type="entry name" value="Phospholipase D/nuclease"/>
    <property type="match status" value="1"/>
</dbReference>
<feature type="domain" description="Helicase ATP-binding" evidence="3">
    <location>
        <begin position="398"/>
        <end position="558"/>
    </location>
</feature>
<comment type="caution">
    <text evidence="5">The sequence shown here is derived from an EMBL/GenBank/DDBJ whole genome shotgun (WGS) entry which is preliminary data.</text>
</comment>
<dbReference type="RefSeq" id="WP_272006611.1">
    <property type="nucleotide sequence ID" value="NZ_JAQNDN010000022.1"/>
</dbReference>
<dbReference type="PANTHER" id="PTHR45766:SF6">
    <property type="entry name" value="SWI_SNF-RELATED MATRIX-ASSOCIATED ACTIN-DEPENDENT REGULATOR OF CHROMATIN SUBFAMILY A-LIKE PROTEIN 1"/>
    <property type="match status" value="1"/>
</dbReference>